<dbReference type="InterPro" id="IPR003410">
    <property type="entry name" value="HYR_dom"/>
</dbReference>
<evidence type="ECO:0000256" key="5">
    <source>
        <dbReference type="ARBA" id="ARBA00022837"/>
    </source>
</evidence>
<dbReference type="Proteomes" id="UP001333710">
    <property type="component" value="Chromosome"/>
</dbReference>
<dbReference type="InterPro" id="IPR013517">
    <property type="entry name" value="FG-GAP"/>
</dbReference>
<dbReference type="Pfam" id="PF13517">
    <property type="entry name" value="FG-GAP_3"/>
    <property type="match status" value="2"/>
</dbReference>
<organism evidence="9 10">
    <name type="scientific">Planctobacterium marinum</name>
    <dbReference type="NCBI Taxonomy" id="1631968"/>
    <lineage>
        <taxon>Bacteria</taxon>
        <taxon>Pseudomonadati</taxon>
        <taxon>Pseudomonadota</taxon>
        <taxon>Gammaproteobacteria</taxon>
        <taxon>Alteromonadales</taxon>
        <taxon>Alteromonadaceae</taxon>
        <taxon>Planctobacterium</taxon>
    </lineage>
</organism>
<keyword evidence="2" id="KW-0964">Secreted</keyword>
<evidence type="ECO:0008006" key="11">
    <source>
        <dbReference type="Google" id="ProtNLM"/>
    </source>
</evidence>
<evidence type="ECO:0000259" key="8">
    <source>
        <dbReference type="PROSITE" id="PS50825"/>
    </source>
</evidence>
<dbReference type="InterPro" id="IPR013783">
    <property type="entry name" value="Ig-like_fold"/>
</dbReference>
<feature type="chain" id="PRO_5041216232" description="Cadherin domain-containing protein" evidence="6">
    <location>
        <begin position="22"/>
        <end position="1088"/>
    </location>
</feature>
<name>A0AA48KT94_9ALTE</name>
<evidence type="ECO:0000313" key="10">
    <source>
        <dbReference type="Proteomes" id="UP001333710"/>
    </source>
</evidence>
<keyword evidence="5" id="KW-0106">Calcium</keyword>
<dbReference type="SUPFAM" id="SSF69318">
    <property type="entry name" value="Integrin alpha N-terminal domain"/>
    <property type="match status" value="1"/>
</dbReference>
<evidence type="ECO:0000313" key="9">
    <source>
        <dbReference type="EMBL" id="BDX07294.1"/>
    </source>
</evidence>
<dbReference type="GO" id="GO:0005509">
    <property type="term" value="F:calcium ion binding"/>
    <property type="evidence" value="ECO:0007669"/>
    <property type="project" value="InterPro"/>
</dbReference>
<sequence>MFKNIRLILALSLMLGFDVNATNFDYDGDQRADFAEREAASFTNHVISTNDGTYTSVIFGRNTGDLPVVGDFDGDGVTDVAVRRASNQTWYIKNSSGQDLLTNNPDGISRFKFGNQSSDIPVPADYDGDGITDVAVRRPSTQYWYIQNSSGIDSLTSHDDGITRLRFGAREEDIPVPADYDGDGKADIAVRRPSNHTWYIKNSSDTNYNSSRGDGIQRVSFGKRSEDIPVPADYDGDGKADIAVRRPSNQMWYIKNSSGSDYNSSRGDGIQRINFGKRSSDIPTPADYDGDGIADIAVKRRSNGVWYVLNSSNIDTTTGHADGITRLRFQSSSDAIAINQPVAQLWYSGDIDADGLSYMQEIEAGTEIDNADTDNDGVSDGDEVANGTDPNHDERMDNQAPTIIPGSFTVYEQTVSEWELRAFDADGDDDNLVFTITEESEALDVAISDNKIVITTFAIEQPVEIDFVISVSDGIETSEATFTVNILKLPTSNNPPVLDFIESFAMFEENSSLRTLSANDADGDQLTFYVTEDSDVLDASINNDQLRVEAFNIDLDTYVDVTVTVSDGFATDQQTFSVTIIALAENTPPTITMSPSSLNLEVGQSRNVLVTIEDDKDTQFNGELAVSDCNCNNPIIEAYKRDSGFEVFGKNEGEATVTYTVTDSDGLTATATLNVTVGTIDTENQSPDFTIDGEIEDNAVTIYHNRESVLNILIEDPDSEAHSFYMSRIEANIGTVDLIESFSADSNNKTLTFVTKALPQNMDRMTYEMELNVQDDSGNVTTKIYELVVAKSDNAAPVFTFSDKVGAFVQVNQNDTTTISYQIQDDNIENVEVTGIQYWYGDETKFDVVLDVENQQFTVTTTDVEVGDAYGFVIQYVDESLTGNVNVELYVKSDFTEADQEMRELKNQMIYADQALKEYVYIGVFYAQVLENSGYITEQQVQDLTERLDVDDSEGNVYGTFQLYINNIEFYISSGEFHDEGFKSAYTTVINGLLEDSTSLGQLRYAIVNEMADMSEGLLPTITFETELTEYDPQNNYFSRFVGKTGYGEMVDDVWMFDGQFEFMNAILKSMNENAEARIAESTTNEGQ</sequence>
<accession>A0AA48KT94</accession>
<dbReference type="Pfam" id="PF18884">
    <property type="entry name" value="TSP3_bac"/>
    <property type="match status" value="1"/>
</dbReference>
<dbReference type="GO" id="GO:0016020">
    <property type="term" value="C:membrane"/>
    <property type="evidence" value="ECO:0007669"/>
    <property type="project" value="InterPro"/>
</dbReference>
<proteinExistence type="predicted"/>
<protein>
    <recommendedName>
        <fullName evidence="11">Cadherin domain-containing protein</fullName>
    </recommendedName>
</protein>
<dbReference type="Gene3D" id="2.60.40.10">
    <property type="entry name" value="Immunoglobulins"/>
    <property type="match status" value="1"/>
</dbReference>
<keyword evidence="4" id="KW-0677">Repeat</keyword>
<feature type="domain" description="HYR" evidence="8">
    <location>
        <begin position="584"/>
        <end position="679"/>
    </location>
</feature>
<feature type="domain" description="Cadherin" evidence="7">
    <location>
        <begin position="709"/>
        <end position="799"/>
    </location>
</feature>
<dbReference type="PROSITE" id="PS50268">
    <property type="entry name" value="CADHERIN_2"/>
    <property type="match status" value="1"/>
</dbReference>
<reference evidence="9" key="1">
    <citation type="submission" date="2023-01" db="EMBL/GenBank/DDBJ databases">
        <title>Complete genome sequence of Planctobacterium marinum strain Dej080120_11.</title>
        <authorList>
            <person name="Ueki S."/>
            <person name="Maruyama F."/>
        </authorList>
    </citation>
    <scope>NUCLEOTIDE SEQUENCE</scope>
    <source>
        <strain evidence="9">Dej080120_11</strain>
    </source>
</reference>
<dbReference type="PROSITE" id="PS50825">
    <property type="entry name" value="HYR"/>
    <property type="match status" value="1"/>
</dbReference>
<dbReference type="KEGG" id="pmaw:MACH26_28150"/>
<dbReference type="EMBL" id="AP027272">
    <property type="protein sequence ID" value="BDX07294.1"/>
    <property type="molecule type" value="Genomic_DNA"/>
</dbReference>
<keyword evidence="10" id="KW-1185">Reference proteome</keyword>
<evidence type="ECO:0000256" key="1">
    <source>
        <dbReference type="ARBA" id="ARBA00004613"/>
    </source>
</evidence>
<dbReference type="InterPro" id="IPR028994">
    <property type="entry name" value="Integrin_alpha_N"/>
</dbReference>
<dbReference type="PANTHER" id="PTHR39431:SF1">
    <property type="entry name" value="FRPA_C-RELATED PROTEIN"/>
    <property type="match status" value="1"/>
</dbReference>
<dbReference type="AlphaFoldDB" id="A0AA48KT94"/>
<dbReference type="InterPro" id="IPR059100">
    <property type="entry name" value="TSP3_bac"/>
</dbReference>
<gene>
    <name evidence="9" type="ORF">MACH26_28150</name>
</gene>
<feature type="signal peptide" evidence="6">
    <location>
        <begin position="1"/>
        <end position="21"/>
    </location>
</feature>
<evidence type="ECO:0000256" key="4">
    <source>
        <dbReference type="ARBA" id="ARBA00022737"/>
    </source>
</evidence>
<evidence type="ECO:0000256" key="6">
    <source>
        <dbReference type="SAM" id="SignalP"/>
    </source>
</evidence>
<keyword evidence="3 6" id="KW-0732">Signal</keyword>
<dbReference type="InterPro" id="IPR002126">
    <property type="entry name" value="Cadherin-like_dom"/>
</dbReference>
<comment type="subcellular location">
    <subcellularLocation>
        <location evidence="1">Secreted</location>
    </subcellularLocation>
</comment>
<dbReference type="RefSeq" id="WP_338293277.1">
    <property type="nucleotide sequence ID" value="NZ_AP027272.1"/>
</dbReference>
<evidence type="ECO:0000256" key="2">
    <source>
        <dbReference type="ARBA" id="ARBA00022525"/>
    </source>
</evidence>
<dbReference type="PANTHER" id="PTHR39431">
    <property type="entry name" value="FRPA/C-RELATED PROTEIN"/>
    <property type="match status" value="1"/>
</dbReference>
<dbReference type="GO" id="GO:0007156">
    <property type="term" value="P:homophilic cell adhesion via plasma membrane adhesion molecules"/>
    <property type="evidence" value="ECO:0007669"/>
    <property type="project" value="InterPro"/>
</dbReference>
<dbReference type="Gene3D" id="2.130.10.130">
    <property type="entry name" value="Integrin alpha, N-terminal"/>
    <property type="match status" value="1"/>
</dbReference>
<evidence type="ECO:0000259" key="7">
    <source>
        <dbReference type="PROSITE" id="PS50268"/>
    </source>
</evidence>
<evidence type="ECO:0000256" key="3">
    <source>
        <dbReference type="ARBA" id="ARBA00022729"/>
    </source>
</evidence>